<dbReference type="Gene3D" id="3.10.350.10">
    <property type="entry name" value="LysM domain"/>
    <property type="match status" value="1"/>
</dbReference>
<keyword evidence="1" id="KW-0147">Chitin-binding</keyword>
<dbReference type="STRING" id="59895.A0A118JXG6"/>
<evidence type="ECO:0000313" key="6">
    <source>
        <dbReference type="Proteomes" id="UP000243975"/>
    </source>
</evidence>
<evidence type="ECO:0000313" key="5">
    <source>
        <dbReference type="EMBL" id="KVH96969.1"/>
    </source>
</evidence>
<feature type="signal peptide" evidence="3">
    <location>
        <begin position="1"/>
        <end position="23"/>
    </location>
</feature>
<sequence length="88" mass="9154">MARIDGAAFATFILMVIVLMVDGSTTSGLGIGLGPVCTQVVGAKDGDTCFAVEQTFNLTSDFFTSINPNLNCTALFIGQWLCISGIGN</sequence>
<keyword evidence="2" id="KW-0843">Virulence</keyword>
<reference evidence="5 6" key="1">
    <citation type="journal article" date="2016" name="Sci. Rep.">
        <title>The genome sequence of the outbreeding globe artichoke constructed de novo incorporating a phase-aware low-pass sequencing strategy of F1 progeny.</title>
        <authorList>
            <person name="Scaglione D."/>
            <person name="Reyes-Chin-Wo S."/>
            <person name="Acquadro A."/>
            <person name="Froenicke L."/>
            <person name="Portis E."/>
            <person name="Beitel C."/>
            <person name="Tirone M."/>
            <person name="Mauro R."/>
            <person name="Lo Monaco A."/>
            <person name="Mauromicale G."/>
            <person name="Faccioli P."/>
            <person name="Cattivelli L."/>
            <person name="Rieseberg L."/>
            <person name="Michelmore R."/>
            <person name="Lanteri S."/>
        </authorList>
    </citation>
    <scope>NUCLEOTIDE SEQUENCE [LARGE SCALE GENOMIC DNA]</scope>
    <source>
        <strain evidence="5">2C</strain>
    </source>
</reference>
<keyword evidence="6" id="KW-1185">Reference proteome</keyword>
<gene>
    <name evidence="5" type="ORF">Ccrd_000936</name>
</gene>
<evidence type="ECO:0000256" key="2">
    <source>
        <dbReference type="ARBA" id="ARBA00023026"/>
    </source>
</evidence>
<dbReference type="InterPro" id="IPR036779">
    <property type="entry name" value="LysM_dom_sf"/>
</dbReference>
<dbReference type="Proteomes" id="UP000243975">
    <property type="component" value="Unassembled WGS sequence"/>
</dbReference>
<dbReference type="Pfam" id="PF01476">
    <property type="entry name" value="LysM"/>
    <property type="match status" value="1"/>
</dbReference>
<proteinExistence type="predicted"/>
<evidence type="ECO:0000259" key="4">
    <source>
        <dbReference type="PROSITE" id="PS51782"/>
    </source>
</evidence>
<dbReference type="SUPFAM" id="SSF54106">
    <property type="entry name" value="LysM domain"/>
    <property type="match status" value="1"/>
</dbReference>
<dbReference type="PANTHER" id="PTHR34997:SF1">
    <property type="entry name" value="PEPTIDOGLYCAN-BINDING LYSIN DOMAIN"/>
    <property type="match status" value="1"/>
</dbReference>
<dbReference type="OMA" id="GEWICIK"/>
<protein>
    <submittedName>
        <fullName evidence="5">Peptidoglycan-binding lysin domain-containing protein</fullName>
    </submittedName>
</protein>
<dbReference type="PROSITE" id="PS51782">
    <property type="entry name" value="LYSM"/>
    <property type="match status" value="1"/>
</dbReference>
<dbReference type="GO" id="GO:0008061">
    <property type="term" value="F:chitin binding"/>
    <property type="evidence" value="ECO:0007669"/>
    <property type="project" value="UniProtKB-KW"/>
</dbReference>
<organism evidence="5 6">
    <name type="scientific">Cynara cardunculus var. scolymus</name>
    <name type="common">Globe artichoke</name>
    <name type="synonym">Cynara scolymus</name>
    <dbReference type="NCBI Taxonomy" id="59895"/>
    <lineage>
        <taxon>Eukaryota</taxon>
        <taxon>Viridiplantae</taxon>
        <taxon>Streptophyta</taxon>
        <taxon>Embryophyta</taxon>
        <taxon>Tracheophyta</taxon>
        <taxon>Spermatophyta</taxon>
        <taxon>Magnoliopsida</taxon>
        <taxon>eudicotyledons</taxon>
        <taxon>Gunneridae</taxon>
        <taxon>Pentapetalae</taxon>
        <taxon>asterids</taxon>
        <taxon>campanulids</taxon>
        <taxon>Asterales</taxon>
        <taxon>Asteraceae</taxon>
        <taxon>Carduoideae</taxon>
        <taxon>Cardueae</taxon>
        <taxon>Carduinae</taxon>
        <taxon>Cynara</taxon>
    </lineage>
</organism>
<evidence type="ECO:0000256" key="3">
    <source>
        <dbReference type="SAM" id="SignalP"/>
    </source>
</evidence>
<name>A0A118JXG6_CYNCS</name>
<comment type="caution">
    <text evidence="5">The sequence shown here is derived from an EMBL/GenBank/DDBJ whole genome shotgun (WGS) entry which is preliminary data.</text>
</comment>
<dbReference type="AlphaFoldDB" id="A0A118JXG6"/>
<dbReference type="PANTHER" id="PTHR34997">
    <property type="entry name" value="AM15"/>
    <property type="match status" value="1"/>
</dbReference>
<feature type="chain" id="PRO_5007159768" evidence="3">
    <location>
        <begin position="24"/>
        <end position="88"/>
    </location>
</feature>
<dbReference type="InterPro" id="IPR052210">
    <property type="entry name" value="LysM1-like"/>
</dbReference>
<evidence type="ECO:0000256" key="1">
    <source>
        <dbReference type="ARBA" id="ARBA00022669"/>
    </source>
</evidence>
<accession>A0A118JXG6</accession>
<dbReference type="InterPro" id="IPR018392">
    <property type="entry name" value="LysM"/>
</dbReference>
<dbReference type="EMBL" id="LEKV01003922">
    <property type="protein sequence ID" value="KVH96969.1"/>
    <property type="molecule type" value="Genomic_DNA"/>
</dbReference>
<keyword evidence="3" id="KW-0732">Signal</keyword>
<dbReference type="CDD" id="cd00118">
    <property type="entry name" value="LysM"/>
    <property type="match status" value="1"/>
</dbReference>
<feature type="domain" description="LysM" evidence="4">
    <location>
        <begin position="39"/>
        <end position="83"/>
    </location>
</feature>
<dbReference type="Gramene" id="KVH96969">
    <property type="protein sequence ID" value="KVH96969"/>
    <property type="gene ID" value="Ccrd_000936"/>
</dbReference>